<feature type="region of interest" description="Disordered" evidence="1">
    <location>
        <begin position="110"/>
        <end position="129"/>
    </location>
</feature>
<reference evidence="2 3" key="1">
    <citation type="submission" date="2021-06" db="EMBL/GenBank/DDBJ databases">
        <authorList>
            <person name="Palmer J.M."/>
        </authorList>
    </citation>
    <scope>NUCLEOTIDE SEQUENCE [LARGE SCALE GENOMIC DNA]</scope>
    <source>
        <strain evidence="2 3">CL_MEX2019</strain>
        <tissue evidence="2">Muscle</tissue>
    </source>
</reference>
<organism evidence="2 3">
    <name type="scientific">Characodon lateralis</name>
    <dbReference type="NCBI Taxonomy" id="208331"/>
    <lineage>
        <taxon>Eukaryota</taxon>
        <taxon>Metazoa</taxon>
        <taxon>Chordata</taxon>
        <taxon>Craniata</taxon>
        <taxon>Vertebrata</taxon>
        <taxon>Euteleostomi</taxon>
        <taxon>Actinopterygii</taxon>
        <taxon>Neopterygii</taxon>
        <taxon>Teleostei</taxon>
        <taxon>Neoteleostei</taxon>
        <taxon>Acanthomorphata</taxon>
        <taxon>Ovalentaria</taxon>
        <taxon>Atherinomorphae</taxon>
        <taxon>Cyprinodontiformes</taxon>
        <taxon>Goodeidae</taxon>
        <taxon>Characodon</taxon>
    </lineage>
</organism>
<proteinExistence type="predicted"/>
<evidence type="ECO:0000313" key="3">
    <source>
        <dbReference type="Proteomes" id="UP001352852"/>
    </source>
</evidence>
<dbReference type="EMBL" id="JAHUTJ010066156">
    <property type="protein sequence ID" value="MED6290084.1"/>
    <property type="molecule type" value="Genomic_DNA"/>
</dbReference>
<gene>
    <name evidence="2" type="ORF">CHARACLAT_009483</name>
</gene>
<keyword evidence="3" id="KW-1185">Reference proteome</keyword>
<feature type="compositionally biased region" description="Polar residues" evidence="1">
    <location>
        <begin position="110"/>
        <end position="123"/>
    </location>
</feature>
<comment type="caution">
    <text evidence="2">The sequence shown here is derived from an EMBL/GenBank/DDBJ whole genome shotgun (WGS) entry which is preliminary data.</text>
</comment>
<dbReference type="Proteomes" id="UP001352852">
    <property type="component" value="Unassembled WGS sequence"/>
</dbReference>
<evidence type="ECO:0000313" key="2">
    <source>
        <dbReference type="EMBL" id="MED6290084.1"/>
    </source>
</evidence>
<sequence length="129" mass="14387">MDCKQSKSRIPYRNKLNSISRQRYLEKIQSVNGLDPYEHIEWTSNQNDLPEVTLLDVFDYHVCGVSAYTQVPGSSSAYHKRLGAGSSHLPWSGNRGSSLSRETQTSLFPATWASLSGGSPRHSQASRET</sequence>
<protein>
    <submittedName>
        <fullName evidence="2">Uncharacterized protein</fullName>
    </submittedName>
</protein>
<accession>A0ABU7ETV0</accession>
<evidence type="ECO:0000256" key="1">
    <source>
        <dbReference type="SAM" id="MobiDB-lite"/>
    </source>
</evidence>
<name>A0ABU7ETV0_9TELE</name>